<gene>
    <name evidence="1" type="ORF">F2Y87_30775</name>
</gene>
<comment type="caution">
    <text evidence="1">The sequence shown here is derived from an EMBL/GenBank/DDBJ whole genome shotgun (WGS) entry which is preliminary data.</text>
</comment>
<dbReference type="EMBL" id="VVYX01000336">
    <property type="protein sequence ID" value="KAA5401573.1"/>
    <property type="molecule type" value="Genomic_DNA"/>
</dbReference>
<dbReference type="InterPro" id="IPR011055">
    <property type="entry name" value="Dup_hybrid_motif"/>
</dbReference>
<organism evidence="1 2">
    <name type="scientific">Bacteroides cellulosilyticus</name>
    <dbReference type="NCBI Taxonomy" id="246787"/>
    <lineage>
        <taxon>Bacteria</taxon>
        <taxon>Pseudomonadati</taxon>
        <taxon>Bacteroidota</taxon>
        <taxon>Bacteroidia</taxon>
        <taxon>Bacteroidales</taxon>
        <taxon>Bacteroidaceae</taxon>
        <taxon>Bacteroides</taxon>
    </lineage>
</organism>
<protein>
    <submittedName>
        <fullName evidence="1">M23 family metallopeptidase</fullName>
    </submittedName>
</protein>
<dbReference type="AlphaFoldDB" id="A0A6L3JP30"/>
<sequence length="26" mass="3079">KTTGPHLHFELWHKGRAIDPSKYIVF</sequence>
<accession>A0A6L3JP30</accession>
<evidence type="ECO:0000313" key="1">
    <source>
        <dbReference type="EMBL" id="KAA5401573.1"/>
    </source>
</evidence>
<dbReference type="SUPFAM" id="SSF51261">
    <property type="entry name" value="Duplicated hybrid motif"/>
    <property type="match status" value="1"/>
</dbReference>
<proteinExistence type="predicted"/>
<dbReference type="Gene3D" id="2.70.70.10">
    <property type="entry name" value="Glucose Permease (Domain IIA)"/>
    <property type="match status" value="1"/>
</dbReference>
<dbReference type="RefSeq" id="WP_149948601.1">
    <property type="nucleotide sequence ID" value="NZ_VVYX01000336.1"/>
</dbReference>
<name>A0A6L3JP30_9BACE</name>
<reference evidence="1 2" key="1">
    <citation type="journal article" date="2019" name="Nat. Med.">
        <title>A library of human gut bacterial isolates paired with longitudinal multiomics data enables mechanistic microbiome research.</title>
        <authorList>
            <person name="Poyet M."/>
            <person name="Groussin M."/>
            <person name="Gibbons S.M."/>
            <person name="Avila-Pacheco J."/>
            <person name="Jiang X."/>
            <person name="Kearney S.M."/>
            <person name="Perrotta A.R."/>
            <person name="Berdy B."/>
            <person name="Zhao S."/>
            <person name="Lieberman T.D."/>
            <person name="Swanson P.K."/>
            <person name="Smith M."/>
            <person name="Roesemann S."/>
            <person name="Alexander J.E."/>
            <person name="Rich S.A."/>
            <person name="Livny J."/>
            <person name="Vlamakis H."/>
            <person name="Clish C."/>
            <person name="Bullock K."/>
            <person name="Deik A."/>
            <person name="Scott J."/>
            <person name="Pierce K.A."/>
            <person name="Xavier R.J."/>
            <person name="Alm E.J."/>
        </authorList>
    </citation>
    <scope>NUCLEOTIDE SEQUENCE [LARGE SCALE GENOMIC DNA]</scope>
    <source>
        <strain evidence="1 2">BIOML-A8</strain>
    </source>
</reference>
<feature type="non-terminal residue" evidence="1">
    <location>
        <position position="1"/>
    </location>
</feature>
<evidence type="ECO:0000313" key="2">
    <source>
        <dbReference type="Proteomes" id="UP000482653"/>
    </source>
</evidence>
<dbReference type="Proteomes" id="UP000482653">
    <property type="component" value="Unassembled WGS sequence"/>
</dbReference>